<evidence type="ECO:0000259" key="5">
    <source>
        <dbReference type="Pfam" id="PF12012"/>
    </source>
</evidence>
<dbReference type="InterPro" id="IPR042838">
    <property type="entry name" value="KIAA1958"/>
</dbReference>
<feature type="region of interest" description="Disordered" evidence="4">
    <location>
        <begin position="188"/>
        <end position="210"/>
    </location>
</feature>
<evidence type="ECO:0000313" key="7">
    <source>
        <dbReference type="Proteomes" id="UP000699462"/>
    </source>
</evidence>
<evidence type="ECO:0000256" key="4">
    <source>
        <dbReference type="SAM" id="MobiDB-lite"/>
    </source>
</evidence>
<feature type="region of interest" description="Disordered" evidence="4">
    <location>
        <begin position="2005"/>
        <end position="2032"/>
    </location>
</feature>
<keyword evidence="2" id="KW-0597">Phosphoprotein</keyword>
<organism evidence="6 7">
    <name type="scientific">Paragonimus westermani</name>
    <dbReference type="NCBI Taxonomy" id="34504"/>
    <lineage>
        <taxon>Eukaryota</taxon>
        <taxon>Metazoa</taxon>
        <taxon>Spiralia</taxon>
        <taxon>Lophotrochozoa</taxon>
        <taxon>Platyhelminthes</taxon>
        <taxon>Trematoda</taxon>
        <taxon>Digenea</taxon>
        <taxon>Plagiorchiida</taxon>
        <taxon>Troglotremata</taxon>
        <taxon>Troglotrematidae</taxon>
        <taxon>Paragonimus</taxon>
    </lineage>
</organism>
<proteinExistence type="predicted"/>
<evidence type="ECO:0000256" key="1">
    <source>
        <dbReference type="ARBA" id="ARBA00022499"/>
    </source>
</evidence>
<feature type="region of interest" description="Disordered" evidence="4">
    <location>
        <begin position="24"/>
        <end position="44"/>
    </location>
</feature>
<dbReference type="PANTHER" id="PTHR46963">
    <property type="entry name" value="SIMILAR TO RIKEN CDNA E130308A19"/>
    <property type="match status" value="1"/>
</dbReference>
<protein>
    <recommendedName>
        <fullName evidence="5">ZMYM2-like/QRICH1 C-terminal domain-containing protein</fullName>
    </recommendedName>
</protein>
<dbReference type="OrthoDB" id="2434995at2759"/>
<feature type="region of interest" description="Disordered" evidence="4">
    <location>
        <begin position="2052"/>
        <end position="2077"/>
    </location>
</feature>
<name>A0A8T0DHF6_9TREM</name>
<keyword evidence="7" id="KW-1185">Reference proteome</keyword>
<sequence>MSLIKHCPLPSSSAIHKCHMDPVAELSSARSPPSADRDSNDSVNLDSTFLDEADDPHAYFVRMDTDSGLSDNLVSTSNVDDTGASALLDDALSAAMEAIAEANRLNECAESENELGSIDTQAHHHLPTVSLNSSFGSTDKLDPDMNMQAHSPSGDMFSDDALVFDYDKNRGLKEIDYVTEMDAALSVVSSDTAQDPSDDHHTPRGKTPPVSLSNSLISHVSTVFHINWRSILRPVFEKALVERLWNRGELGASGPQALLLSLWFIISRHFGIGCRTEHARLVYGNLCVGTDLTSGLKQLQFFRTPPSDVERADSSGDTLLAADSHQPDQVVAAQPTRPERCPVRLFEIFCSRRPFTINSLTSPLYLQPERNAALHNTVLGTDTNTIWYSTNALGKNKIGSMLNIALQNIGMPIGHQINLVRFCDALAAAALTPAGGRVGLRLAELTSISNCKHTDENMLGEVLREMEACADYFVSESTTVGSPVHQLLIKACALSKVATGKVTSKNKRSGKAGLSPYRSISDKRLTPIRPATTIPLESCQSADQDHLDITRLVSTVVAHRPQSYTSTQSLPPMTLPLTESLSVNLDTALTTTVGDRGTEENRVFFTKIKPSPEHARGLDSKQDLSFDSHNVENQQILTQMFQDTSTHILQDSDDTPTGSVPSGHTVLGLTGYRATGDLVLRSASDVVARSASHLPPTMVLVSSPPSSCLTSNLSRGLTTRQPVCVRTTMSKPRIDSTATSISADENVMNISSLPSLDHVIPFAIIPTTSNKSASVQSITGSARKHQCNVLRSKHHGAHAGDLSHSPINDDIRIDLHKSNGAPSRSVRLEIRELLDLVLATSKNPLLSNTVDIHREIGLEELHGVCGTQRLPVGLVTQLLWRARALDGRGPWILTFAMWWLMQHYFGIGSRMHHVRLRWKHLRLVSGVRDPMTGEVCEAVEYVGPAEFTTVKACALVEPGADSLHVRRVYPSSGWAEAEITIASALVSDTSSDCLRFRPLHTSSQIPVVSPRSGPNFVALYKAFAERRQHPSLLDDAPFYVQPLQSSSMLCNCKTAVAWFSVGALGKNRIGALMRNIVDKVVRPNLPRVAVTAAISARKACVAAIRRVVHTLPTSMPGLQAQDVHERRQAIANKLAYLLDLNVSTGLGDLVLLESPVKTTSVTTDSPRVYQNSASLPATSTPAVLSNMPIPCSFQPRTTSNHDPGSNSKIININEFSFGLTNGASTQCVSRVATHDLVVHPSGLPQPHQPSTKLLFLTSTDGSSQQLVACQSSIQSIQMQQLQLNTQQQSNLLFIPALNGSALVPGANLIQVNPSPSTVQHQPQLQDQFPTRIPVSSYQPTLLTTSNGQLFKTQFGSASTIQPRRTIAYLARPSTSTDSASMPVKVILLSADSTQLPACGPSIKMVTGLPRHSEAQAVNQCPTTTSLALGTGEHRTITVPHSSVYLQGTQDENQQAVFLQCTDESPEIFNTETTDTASLVVQPNNQLGTTTRLPLEFAHLFCENGGTMHELGYGESRLKLEQISPTVSLSHRPPSFIQTITADGQLMTVTSQEPLTLSQDDRKPQLFAHSALYSHQSDNLIDPVNDMDSGSGTVLACYEQPPSTSLTDPVPHSSVSQLFSLADASGSSHATYTHSVPVTPTNVSDTASSSSFPTNTTSREVNATTLNSSTLVTFLRNDQSSGALIEHTSNEQNTSLLSQTNGEVFQTADNEWSSSNQVTDRLLPAPETTFMLPVEPSVEHMNTLQSSIDSARAFQCADFPSYMDQLFRRGIFSAHRPWSLNFCAWFINSVVFEVENRTDHVGLRWGDFRLGQTVDRQTEFIHFVNRVNNRSYYLAASPSSPYGLGLDERTAATTGANDPLPVRCPCPVAIFKALRDHRPASCLEAHSKFYLQPLLWEDVELAAANRKDKSTSDLEWFTERPWGKNKLGSLFGEAAKRAGLPVICLRKHRSRLSFSLSHASSHCAGNSSLADCLGTTNAATFTTESSPSQSFAGTCLSSGQTRFPITSTLPSTSRRKSNRQQADAKRRRLSYPPTQTVILGTTQVKSQVFDHTTEEPPNNHFTHSHSDRVPVTPCATTL</sequence>
<dbReference type="EMBL" id="JTDF01005213">
    <property type="protein sequence ID" value="KAF8566364.1"/>
    <property type="molecule type" value="Genomic_DNA"/>
</dbReference>
<evidence type="ECO:0000256" key="2">
    <source>
        <dbReference type="ARBA" id="ARBA00022553"/>
    </source>
</evidence>
<dbReference type="PANTHER" id="PTHR46963:SF2">
    <property type="match status" value="1"/>
</dbReference>
<keyword evidence="1" id="KW-1017">Isopeptide bond</keyword>
<accession>A0A8T0DHF6</accession>
<dbReference type="InterPro" id="IPR021893">
    <property type="entry name" value="ZMYM2-like_C"/>
</dbReference>
<dbReference type="Pfam" id="PF12012">
    <property type="entry name" value="DUF3504"/>
    <property type="match status" value="1"/>
</dbReference>
<comment type="caution">
    <text evidence="6">The sequence shown here is derived from an EMBL/GenBank/DDBJ whole genome shotgun (WGS) entry which is preliminary data.</text>
</comment>
<dbReference type="Proteomes" id="UP000699462">
    <property type="component" value="Unassembled WGS sequence"/>
</dbReference>
<gene>
    <name evidence="6" type="ORF">P879_04740</name>
</gene>
<keyword evidence="3" id="KW-0832">Ubl conjugation</keyword>
<evidence type="ECO:0000313" key="6">
    <source>
        <dbReference type="EMBL" id="KAF8566364.1"/>
    </source>
</evidence>
<feature type="domain" description="ZMYM2-like/QRICH1 C-terminal" evidence="5">
    <location>
        <begin position="242"/>
        <end position="403"/>
    </location>
</feature>
<evidence type="ECO:0000256" key="3">
    <source>
        <dbReference type="ARBA" id="ARBA00022843"/>
    </source>
</evidence>
<reference evidence="6 7" key="1">
    <citation type="submission" date="2019-07" db="EMBL/GenBank/DDBJ databases">
        <title>Annotation for the trematode Paragonimus westermani.</title>
        <authorList>
            <person name="Choi Y.-J."/>
        </authorList>
    </citation>
    <scope>NUCLEOTIDE SEQUENCE [LARGE SCALE GENOMIC DNA]</scope>
    <source>
        <strain evidence="6">180907_Pwestermani</strain>
    </source>
</reference>